<dbReference type="EMBL" id="JAHQZT010000008">
    <property type="protein sequence ID" value="MBV0933364.1"/>
    <property type="molecule type" value="Genomic_DNA"/>
</dbReference>
<comment type="caution">
    <text evidence="5">The sequence shown here is derived from an EMBL/GenBank/DDBJ whole genome shotgun (WGS) entry which is preliminary data.</text>
</comment>
<dbReference type="CDD" id="cd00130">
    <property type="entry name" value="PAS"/>
    <property type="match status" value="1"/>
</dbReference>
<dbReference type="CDD" id="cd01949">
    <property type="entry name" value="GGDEF"/>
    <property type="match status" value="1"/>
</dbReference>
<protein>
    <recommendedName>
        <fullName evidence="1">diguanylate cyclase</fullName>
        <ecNumber evidence="1">2.7.7.65</ecNumber>
    </recommendedName>
</protein>
<dbReference type="InterPro" id="IPR000160">
    <property type="entry name" value="GGDEF_dom"/>
</dbReference>
<keyword evidence="2" id="KW-0812">Transmembrane</keyword>
<accession>A0ABS6MBW0</accession>
<name>A0ABS6MBW0_9GAMM</name>
<dbReference type="PANTHER" id="PTHR45138:SF9">
    <property type="entry name" value="DIGUANYLATE CYCLASE DGCM-RELATED"/>
    <property type="match status" value="1"/>
</dbReference>
<keyword evidence="6" id="KW-1185">Reference proteome</keyword>
<dbReference type="InterPro" id="IPR000014">
    <property type="entry name" value="PAS"/>
</dbReference>
<dbReference type="Pfam" id="PF21623">
    <property type="entry name" value="HK_sensor_dom_bact"/>
    <property type="match status" value="1"/>
</dbReference>
<dbReference type="SMART" id="SM00091">
    <property type="entry name" value="PAS"/>
    <property type="match status" value="1"/>
</dbReference>
<dbReference type="PROSITE" id="PS50887">
    <property type="entry name" value="GGDEF"/>
    <property type="match status" value="1"/>
</dbReference>
<dbReference type="NCBIfam" id="TIGR00254">
    <property type="entry name" value="GGDEF"/>
    <property type="match status" value="1"/>
</dbReference>
<evidence type="ECO:0000259" key="4">
    <source>
        <dbReference type="PROSITE" id="PS50887"/>
    </source>
</evidence>
<evidence type="ECO:0000259" key="3">
    <source>
        <dbReference type="PROSITE" id="PS50112"/>
    </source>
</evidence>
<feature type="transmembrane region" description="Helical" evidence="2">
    <location>
        <begin position="12"/>
        <end position="33"/>
    </location>
</feature>
<dbReference type="InterPro" id="IPR050469">
    <property type="entry name" value="Diguanylate_Cyclase"/>
</dbReference>
<dbReference type="NCBIfam" id="TIGR00229">
    <property type="entry name" value="sensory_box"/>
    <property type="match status" value="1"/>
</dbReference>
<evidence type="ECO:0000256" key="1">
    <source>
        <dbReference type="ARBA" id="ARBA00012528"/>
    </source>
</evidence>
<feature type="domain" description="GGDEF" evidence="4">
    <location>
        <begin position="506"/>
        <end position="642"/>
    </location>
</feature>
<organism evidence="5 6">
    <name type="scientific">Marinobacterium weihaiense</name>
    <dbReference type="NCBI Taxonomy" id="2851016"/>
    <lineage>
        <taxon>Bacteria</taxon>
        <taxon>Pseudomonadati</taxon>
        <taxon>Pseudomonadota</taxon>
        <taxon>Gammaproteobacteria</taxon>
        <taxon>Oceanospirillales</taxon>
        <taxon>Oceanospirillaceae</taxon>
        <taxon>Marinobacterium</taxon>
    </lineage>
</organism>
<dbReference type="Pfam" id="PF00989">
    <property type="entry name" value="PAS"/>
    <property type="match status" value="1"/>
</dbReference>
<reference evidence="5 6" key="1">
    <citation type="submission" date="2021-06" db="EMBL/GenBank/DDBJ databases">
        <title>Bacterium isolated from marine sediment.</title>
        <authorList>
            <person name="Zhu K.-L."/>
            <person name="Du Z.-J."/>
            <person name="Liang Q.-Y."/>
        </authorList>
    </citation>
    <scope>NUCLEOTIDE SEQUENCE [LARGE SCALE GENOMIC DNA]</scope>
    <source>
        <strain evidence="5 6">A346</strain>
    </source>
</reference>
<evidence type="ECO:0000256" key="2">
    <source>
        <dbReference type="SAM" id="Phobius"/>
    </source>
</evidence>
<keyword evidence="2" id="KW-1133">Transmembrane helix</keyword>
<dbReference type="Proteomes" id="UP000755551">
    <property type="component" value="Unassembled WGS sequence"/>
</dbReference>
<dbReference type="RefSeq" id="WP_217334780.1">
    <property type="nucleotide sequence ID" value="NZ_JAHQZT010000008.1"/>
</dbReference>
<feature type="domain" description="PAS" evidence="3">
    <location>
        <begin position="349"/>
        <end position="401"/>
    </location>
</feature>
<keyword evidence="2" id="KW-0472">Membrane</keyword>
<dbReference type="PROSITE" id="PS50112">
    <property type="entry name" value="PAS"/>
    <property type="match status" value="1"/>
</dbReference>
<dbReference type="EC" id="2.7.7.65" evidence="1"/>
<gene>
    <name evidence="5" type="ORF">KTN04_08435</name>
</gene>
<dbReference type="PANTHER" id="PTHR45138">
    <property type="entry name" value="REGULATORY COMPONENTS OF SENSORY TRANSDUCTION SYSTEM"/>
    <property type="match status" value="1"/>
</dbReference>
<sequence length="650" mass="73227">MKIDLSPRWGGVLFWLSGLLVLALLLLLAELGLERSWQQARQLRLQQHDYYLSRLEQQLQHTLAAVQLDVSRLATSPLLQRYLRRQDADTLELLEQSYLALARLRPSYDQIRLLDAQGQERIRINQLASGTSHVVPEAQLQNKADRYYVVAGLALPAGTRYLSPLDLNIERGQIETPYKPMLRMVMPVYQAAQLRGLIVINYRGAELLQNLAQALPAPFSPLLLNDQGHWLLGGQDRDWQFMFTDRTGLAVELPQQWAQMQATDSGNLSAGTDCLVYAWTRFGEGPVQAPRWLLGLREPGQTCDALEREYQMRTDRTLLAGGLAGLALLGARHLVRRRQLKLHRQIADSEQQLRLITHEAGNGLIMVDAHGHTRWLNPEAERLLGWREAELLGENLHEMIHIGPDGQVLHPDECPTHRALRTGQRQQGQRDFFRTRGGHILPVHATVTPMPKGPYTGGAVISFGDDTDHLAAENHLRRQATTDELTGCLNRRATLQQLERSIDTGTAFGVIMIDLDYFKQINDEYGHPVGDRVLAFYTQEVRELLRSQDTFGRIGGEEFLVLVEHLQADDLLQLAERIRHRFDTRCCPIDGPESTQRLHVTASFGTAMHQPGESTSALLARADRALYWAKDSGRNRVVAADNAPALSAID</sequence>
<dbReference type="SMART" id="SM00267">
    <property type="entry name" value="GGDEF"/>
    <property type="match status" value="1"/>
</dbReference>
<evidence type="ECO:0000313" key="6">
    <source>
        <dbReference type="Proteomes" id="UP000755551"/>
    </source>
</evidence>
<dbReference type="InterPro" id="IPR013767">
    <property type="entry name" value="PAS_fold"/>
</dbReference>
<proteinExistence type="predicted"/>
<dbReference type="Pfam" id="PF00990">
    <property type="entry name" value="GGDEF"/>
    <property type="match status" value="1"/>
</dbReference>
<evidence type="ECO:0000313" key="5">
    <source>
        <dbReference type="EMBL" id="MBV0933364.1"/>
    </source>
</evidence>
<dbReference type="InterPro" id="IPR048760">
    <property type="entry name" value="VP0354-like_sensor_dom"/>
</dbReference>